<gene>
    <name evidence="3" type="ORF">BaRGS_00038476</name>
</gene>
<evidence type="ECO:0000313" key="4">
    <source>
        <dbReference type="Proteomes" id="UP001519460"/>
    </source>
</evidence>
<evidence type="ECO:0000256" key="1">
    <source>
        <dbReference type="SAM" id="Phobius"/>
    </source>
</evidence>
<dbReference type="InterPro" id="IPR029063">
    <property type="entry name" value="SAM-dependent_MTases_sf"/>
</dbReference>
<keyword evidence="1" id="KW-1133">Transmembrane helix</keyword>
<feature type="domain" description="Methyltransferase FkbM" evidence="2">
    <location>
        <begin position="146"/>
        <end position="314"/>
    </location>
</feature>
<proteinExistence type="predicted"/>
<name>A0ABD0J6K3_9CAEN</name>
<dbReference type="Proteomes" id="UP001519460">
    <property type="component" value="Unassembled WGS sequence"/>
</dbReference>
<dbReference type="AlphaFoldDB" id="A0ABD0J6K3"/>
<evidence type="ECO:0000259" key="2">
    <source>
        <dbReference type="Pfam" id="PF05050"/>
    </source>
</evidence>
<keyword evidence="1" id="KW-0812">Transmembrane</keyword>
<reference evidence="3 4" key="1">
    <citation type="journal article" date="2023" name="Sci. Data">
        <title>Genome assembly of the Korean intertidal mud-creeper Batillaria attramentaria.</title>
        <authorList>
            <person name="Patra A.K."/>
            <person name="Ho P.T."/>
            <person name="Jun S."/>
            <person name="Lee S.J."/>
            <person name="Kim Y."/>
            <person name="Won Y.J."/>
        </authorList>
    </citation>
    <scope>NUCLEOTIDE SEQUENCE [LARGE SCALE GENOMIC DNA]</scope>
    <source>
        <strain evidence="3">Wonlab-2016</strain>
    </source>
</reference>
<keyword evidence="1" id="KW-0472">Membrane</keyword>
<sequence length="342" mass="38951">MPRFRLSYCRGVLYLVIGLAVVELLFLNFLILYTYAWVRQDISAVFSDSDPDVSLMDRLLKSPTFRNLVYEGKSGGFLSLLQETLERVYIVSNPQDSSAETSAFNGRKISFLGLDVSSSGESAYLHRRIVARGRAFTDKYRNIIIDIGANDGLMSSNSFNFIQWGWNAILVEPQLSLLQLAKRNLERYTDPYNEKRQRVILVNAMLGAKDGMEDFVLMSDDMESHRFNPDEEFSNFRGQLIVKVPSLTVVTFAKKYSVPTNFGILSIDAEGVGDVILHQWLDGGFRPAYILYEQLHNKEPISVTAEYMTSKGYKFLTTLGWNYIYEHQDLPDEGLNQQGFDS</sequence>
<protein>
    <recommendedName>
        <fullName evidence="2">Methyltransferase FkbM domain-containing protein</fullName>
    </recommendedName>
</protein>
<dbReference type="SUPFAM" id="SSF53335">
    <property type="entry name" value="S-adenosyl-L-methionine-dependent methyltransferases"/>
    <property type="match status" value="1"/>
</dbReference>
<comment type="caution">
    <text evidence="3">The sequence shown here is derived from an EMBL/GenBank/DDBJ whole genome shotgun (WGS) entry which is preliminary data.</text>
</comment>
<dbReference type="NCBIfam" id="TIGR01444">
    <property type="entry name" value="fkbM_fam"/>
    <property type="match status" value="1"/>
</dbReference>
<feature type="transmembrane region" description="Helical" evidence="1">
    <location>
        <begin position="12"/>
        <end position="38"/>
    </location>
</feature>
<dbReference type="Gene3D" id="3.40.50.150">
    <property type="entry name" value="Vaccinia Virus protein VP39"/>
    <property type="match status" value="1"/>
</dbReference>
<dbReference type="EMBL" id="JACVVK020000623">
    <property type="protein sequence ID" value="KAK7462104.1"/>
    <property type="molecule type" value="Genomic_DNA"/>
</dbReference>
<organism evidence="3 4">
    <name type="scientific">Batillaria attramentaria</name>
    <dbReference type="NCBI Taxonomy" id="370345"/>
    <lineage>
        <taxon>Eukaryota</taxon>
        <taxon>Metazoa</taxon>
        <taxon>Spiralia</taxon>
        <taxon>Lophotrochozoa</taxon>
        <taxon>Mollusca</taxon>
        <taxon>Gastropoda</taxon>
        <taxon>Caenogastropoda</taxon>
        <taxon>Sorbeoconcha</taxon>
        <taxon>Cerithioidea</taxon>
        <taxon>Batillariidae</taxon>
        <taxon>Batillaria</taxon>
    </lineage>
</organism>
<dbReference type="Pfam" id="PF05050">
    <property type="entry name" value="Methyltransf_21"/>
    <property type="match status" value="1"/>
</dbReference>
<evidence type="ECO:0000313" key="3">
    <source>
        <dbReference type="EMBL" id="KAK7462104.1"/>
    </source>
</evidence>
<accession>A0ABD0J6K3</accession>
<keyword evidence="4" id="KW-1185">Reference proteome</keyword>
<dbReference type="InterPro" id="IPR006342">
    <property type="entry name" value="FkbM_mtfrase"/>
</dbReference>